<dbReference type="EMBL" id="JAOAOG010000239">
    <property type="protein sequence ID" value="KAJ6237730.1"/>
    <property type="molecule type" value="Genomic_DNA"/>
</dbReference>
<evidence type="ECO:0000259" key="2">
    <source>
        <dbReference type="PROSITE" id="PS50090"/>
    </source>
</evidence>
<protein>
    <submittedName>
        <fullName evidence="3">snRNA-activating protein complex subunit 4</fullName>
    </submittedName>
</protein>
<feature type="domain" description="Myb-like" evidence="2">
    <location>
        <begin position="377"/>
        <end position="428"/>
    </location>
</feature>
<evidence type="ECO:0000256" key="1">
    <source>
        <dbReference type="SAM" id="MobiDB-lite"/>
    </source>
</evidence>
<feature type="compositionally biased region" description="Polar residues" evidence="1">
    <location>
        <begin position="278"/>
        <end position="293"/>
    </location>
</feature>
<comment type="caution">
    <text evidence="3">The sequence shown here is derived from an EMBL/GenBank/DDBJ whole genome shotgun (WGS) entry which is preliminary data.</text>
</comment>
<reference evidence="3" key="1">
    <citation type="submission" date="2022-08" db="EMBL/GenBank/DDBJ databases">
        <title>Novel sulfate-reducing endosymbionts in the free-living metamonad Anaeramoeba.</title>
        <authorList>
            <person name="Jerlstrom-Hultqvist J."/>
            <person name="Cepicka I."/>
            <person name="Gallot-Lavallee L."/>
            <person name="Salas-Leiva D."/>
            <person name="Curtis B.A."/>
            <person name="Zahonova K."/>
            <person name="Pipaliya S."/>
            <person name="Dacks J."/>
            <person name="Roger A.J."/>
        </authorList>
    </citation>
    <scope>NUCLEOTIDE SEQUENCE</scope>
    <source>
        <strain evidence="3">Schooner1</strain>
    </source>
</reference>
<feature type="compositionally biased region" description="Basic residues" evidence="1">
    <location>
        <begin position="294"/>
        <end position="327"/>
    </location>
</feature>
<dbReference type="Proteomes" id="UP001150062">
    <property type="component" value="Unassembled WGS sequence"/>
</dbReference>
<sequence>MFEKTTPITKDDLNRLSSPIKAPVLELNGFLTNQSIETNNFTIESLFGEGKQKGEGKRKNKLFIFDNFYNKLLEFGEIDQAFARYLYHKTNSPNRMIKKWKNYLQLKYYKQSWKSQQFDRCKNKKHKKQNQYFDQLISESEESGASGSGGEESDLGGFGSYFKNQSRVRFGDETMLELDIGLRKALDSKKETRLSNYLNTFHPPDFSKASESAEMQYSAKKNRAMTNSKRNEKENEKEYENENENEKEKEKEKENRSQDEEENEEEEGKLDLKKQKRNTFQIKKQKFSPLNSPTRKRKLPTMKINKTKKFKTINKKKKKKIPPKSHTKNTINPKNYRYSKPIDAPKDWESWSNTKKRSWNSYDTNPNAFYFRHTEKGTKPKLGKWTKQEKELFFTRIKKVGTGNWGNFSRVIPLRTGNQCSSFFRRQLQEDNEFFKKWGSGFSKDPISGKVTMDKVEKKQY</sequence>
<dbReference type="SUPFAM" id="SSF46689">
    <property type="entry name" value="Homeodomain-like"/>
    <property type="match status" value="1"/>
</dbReference>
<proteinExistence type="predicted"/>
<gene>
    <name evidence="3" type="ORF">M0813_27298</name>
</gene>
<name>A0ABQ8XYP2_9EUKA</name>
<dbReference type="InterPro" id="IPR001005">
    <property type="entry name" value="SANT/Myb"/>
</dbReference>
<evidence type="ECO:0000313" key="4">
    <source>
        <dbReference type="Proteomes" id="UP001150062"/>
    </source>
</evidence>
<evidence type="ECO:0000313" key="3">
    <source>
        <dbReference type="EMBL" id="KAJ6237730.1"/>
    </source>
</evidence>
<dbReference type="CDD" id="cd00167">
    <property type="entry name" value="SANT"/>
    <property type="match status" value="1"/>
</dbReference>
<organism evidence="3 4">
    <name type="scientific">Anaeramoeba flamelloides</name>
    <dbReference type="NCBI Taxonomy" id="1746091"/>
    <lineage>
        <taxon>Eukaryota</taxon>
        <taxon>Metamonada</taxon>
        <taxon>Anaeramoebidae</taxon>
        <taxon>Anaeramoeba</taxon>
    </lineage>
</organism>
<feature type="compositionally biased region" description="Acidic residues" evidence="1">
    <location>
        <begin position="259"/>
        <end position="268"/>
    </location>
</feature>
<keyword evidence="4" id="KW-1185">Reference proteome</keyword>
<dbReference type="InterPro" id="IPR009057">
    <property type="entry name" value="Homeodomain-like_sf"/>
</dbReference>
<dbReference type="Gene3D" id="1.10.10.60">
    <property type="entry name" value="Homeodomain-like"/>
    <property type="match status" value="1"/>
</dbReference>
<dbReference type="PROSITE" id="PS50090">
    <property type="entry name" value="MYB_LIKE"/>
    <property type="match status" value="1"/>
</dbReference>
<feature type="region of interest" description="Disordered" evidence="1">
    <location>
        <begin position="197"/>
        <end position="338"/>
    </location>
</feature>
<dbReference type="Pfam" id="PF00249">
    <property type="entry name" value="Myb_DNA-binding"/>
    <property type="match status" value="1"/>
</dbReference>
<feature type="compositionally biased region" description="Basic and acidic residues" evidence="1">
    <location>
        <begin position="229"/>
        <end position="258"/>
    </location>
</feature>
<accession>A0ABQ8XYP2</accession>
<dbReference type="SMART" id="SM00717">
    <property type="entry name" value="SANT"/>
    <property type="match status" value="1"/>
</dbReference>